<proteinExistence type="predicted"/>
<reference evidence="1 2" key="1">
    <citation type="journal article" date="2021" name="Nat. Commun.">
        <title>Genetic determinants of endophytism in the Arabidopsis root mycobiome.</title>
        <authorList>
            <person name="Mesny F."/>
            <person name="Miyauchi S."/>
            <person name="Thiergart T."/>
            <person name="Pickel B."/>
            <person name="Atanasova L."/>
            <person name="Karlsson M."/>
            <person name="Huettel B."/>
            <person name="Barry K.W."/>
            <person name="Haridas S."/>
            <person name="Chen C."/>
            <person name="Bauer D."/>
            <person name="Andreopoulos W."/>
            <person name="Pangilinan J."/>
            <person name="LaButti K."/>
            <person name="Riley R."/>
            <person name="Lipzen A."/>
            <person name="Clum A."/>
            <person name="Drula E."/>
            <person name="Henrissat B."/>
            <person name="Kohler A."/>
            <person name="Grigoriev I.V."/>
            <person name="Martin F.M."/>
            <person name="Hacquard S."/>
        </authorList>
    </citation>
    <scope>NUCLEOTIDE SEQUENCE [LARGE SCALE GENOMIC DNA]</scope>
    <source>
        <strain evidence="1 2">MPI-SDFR-AT-0079</strain>
    </source>
</reference>
<accession>A0ACB7NVF3</accession>
<dbReference type="EMBL" id="JAGIZQ010000007">
    <property type="protein sequence ID" value="KAH6617241.1"/>
    <property type="molecule type" value="Genomic_DNA"/>
</dbReference>
<name>A0ACB7NVF3_9PEZI</name>
<organism evidence="1 2">
    <name type="scientific">Chaetomium tenue</name>
    <dbReference type="NCBI Taxonomy" id="1854479"/>
    <lineage>
        <taxon>Eukaryota</taxon>
        <taxon>Fungi</taxon>
        <taxon>Dikarya</taxon>
        <taxon>Ascomycota</taxon>
        <taxon>Pezizomycotina</taxon>
        <taxon>Sordariomycetes</taxon>
        <taxon>Sordariomycetidae</taxon>
        <taxon>Sordariales</taxon>
        <taxon>Chaetomiaceae</taxon>
        <taxon>Chaetomium</taxon>
    </lineage>
</organism>
<sequence>MEPLSPILKTPTRIPRPTFVAASPRTPSIRAVPYSAMDGVTTASSTAGSYSPTSWPFPKSAKRLSLYDRLHCVDAGRLFLLIASRDLPTAAAQHCDAPGANCNNIDQTESAKYRHRTTASTASEATMTGSFQMAKNEISMARGRADVSRDSVETQIYAPRHSESNAIAEHPRPSNGGHFLQPATDDLERPMIPTPYSVLRKVSEVSGPGNIENGGDSQLGNEAQQPISASKHQETTHHHQSATHTPRDTATKDPVIDDIDIERTDTSSVTHATPVPRDEEGRVLSRLCPLFTATIPKSEPQDTQWLAAPSSSVGAEYGGSDGGNIADTPDGIIILKPAGMPEAAPNAGASTRNISLYSRRPTTIQSEVPDLESLRLGPRLRHSRLPLSPSMATNAGRSVPRSTKKLWSALARSRRMMFASAVLLELCILNVVASVTAVTASYIEHGYAGIGVVAWAAVSGVFVLTFGALLGATFVQYRKMNKDLVSGENWIEMHLRSRPLPPRPQSEDRRQDNGATEAWQKFVQDHTQLRRYVEFLESRIGVLEEGRPNIGEQNNGETDMAGVASGPTYGTMENVIGQSSGMDADAGAGGDNTPKEKKLNVGGSLSRRQLLQSEDSVTEPESWQGSDGNATISKSDTKASILTELCEAVTEGYSPLSGMPPSSPHTPQTSHNQTPSGRPRGSTLRHLALPSRTAFHRPGAHSVEI</sequence>
<comment type="caution">
    <text evidence="1">The sequence shown here is derived from an EMBL/GenBank/DDBJ whole genome shotgun (WGS) entry which is preliminary data.</text>
</comment>
<evidence type="ECO:0000313" key="1">
    <source>
        <dbReference type="EMBL" id="KAH6617241.1"/>
    </source>
</evidence>
<evidence type="ECO:0000313" key="2">
    <source>
        <dbReference type="Proteomes" id="UP000724584"/>
    </source>
</evidence>
<protein>
    <submittedName>
        <fullName evidence="1">Uncharacterized protein</fullName>
    </submittedName>
</protein>
<dbReference type="Proteomes" id="UP000724584">
    <property type="component" value="Unassembled WGS sequence"/>
</dbReference>
<keyword evidence="2" id="KW-1185">Reference proteome</keyword>
<gene>
    <name evidence="1" type="ORF">F5144DRAFT_596296</name>
</gene>